<dbReference type="InParanoid" id="A0A0C2SAQ9"/>
<keyword evidence="3" id="KW-1185">Reference proteome</keyword>
<feature type="compositionally biased region" description="Polar residues" evidence="1">
    <location>
        <begin position="174"/>
        <end position="184"/>
    </location>
</feature>
<feature type="region of interest" description="Disordered" evidence="1">
    <location>
        <begin position="60"/>
        <end position="91"/>
    </location>
</feature>
<feature type="compositionally biased region" description="Basic and acidic residues" evidence="1">
    <location>
        <begin position="269"/>
        <end position="278"/>
    </location>
</feature>
<evidence type="ECO:0000256" key="1">
    <source>
        <dbReference type="SAM" id="MobiDB-lite"/>
    </source>
</evidence>
<evidence type="ECO:0000313" key="2">
    <source>
        <dbReference type="EMBL" id="KIL59910.1"/>
    </source>
</evidence>
<dbReference type="EMBL" id="KN818307">
    <property type="protein sequence ID" value="KIL59910.1"/>
    <property type="molecule type" value="Genomic_DNA"/>
</dbReference>
<organism evidence="2 3">
    <name type="scientific">Amanita muscaria (strain Koide BX008)</name>
    <dbReference type="NCBI Taxonomy" id="946122"/>
    <lineage>
        <taxon>Eukaryota</taxon>
        <taxon>Fungi</taxon>
        <taxon>Dikarya</taxon>
        <taxon>Basidiomycota</taxon>
        <taxon>Agaricomycotina</taxon>
        <taxon>Agaricomycetes</taxon>
        <taxon>Agaricomycetidae</taxon>
        <taxon>Agaricales</taxon>
        <taxon>Pluteineae</taxon>
        <taxon>Amanitaceae</taxon>
        <taxon>Amanita</taxon>
    </lineage>
</organism>
<evidence type="ECO:0000313" key="3">
    <source>
        <dbReference type="Proteomes" id="UP000054549"/>
    </source>
</evidence>
<accession>A0A0C2SAQ9</accession>
<feature type="region of interest" description="Disordered" evidence="1">
    <location>
        <begin position="110"/>
        <end position="189"/>
    </location>
</feature>
<feature type="region of interest" description="Disordered" evidence="1">
    <location>
        <begin position="223"/>
        <end position="380"/>
    </location>
</feature>
<dbReference type="HOGENOM" id="CLU_727556_0_0_1"/>
<dbReference type="Proteomes" id="UP000054549">
    <property type="component" value="Unassembled WGS sequence"/>
</dbReference>
<feature type="compositionally biased region" description="Polar residues" evidence="1">
    <location>
        <begin position="140"/>
        <end position="153"/>
    </location>
</feature>
<reference evidence="2 3" key="1">
    <citation type="submission" date="2014-04" db="EMBL/GenBank/DDBJ databases">
        <title>Evolutionary Origins and Diversification of the Mycorrhizal Mutualists.</title>
        <authorList>
            <consortium name="DOE Joint Genome Institute"/>
            <consortium name="Mycorrhizal Genomics Consortium"/>
            <person name="Kohler A."/>
            <person name="Kuo A."/>
            <person name="Nagy L.G."/>
            <person name="Floudas D."/>
            <person name="Copeland A."/>
            <person name="Barry K.W."/>
            <person name="Cichocki N."/>
            <person name="Veneault-Fourrey C."/>
            <person name="LaButti K."/>
            <person name="Lindquist E.A."/>
            <person name="Lipzen A."/>
            <person name="Lundell T."/>
            <person name="Morin E."/>
            <person name="Murat C."/>
            <person name="Riley R."/>
            <person name="Ohm R."/>
            <person name="Sun H."/>
            <person name="Tunlid A."/>
            <person name="Henrissat B."/>
            <person name="Grigoriev I.V."/>
            <person name="Hibbett D.S."/>
            <person name="Martin F."/>
        </authorList>
    </citation>
    <scope>NUCLEOTIDE SEQUENCE [LARGE SCALE GENOMIC DNA]</scope>
    <source>
        <strain evidence="2 3">Koide BX008</strain>
    </source>
</reference>
<gene>
    <name evidence="2" type="ORF">M378DRAFT_960876</name>
</gene>
<name>A0A0C2SAQ9_AMAMK</name>
<feature type="compositionally biased region" description="Low complexity" evidence="1">
    <location>
        <begin position="333"/>
        <end position="346"/>
    </location>
</feature>
<feature type="compositionally biased region" description="Acidic residues" evidence="1">
    <location>
        <begin position="279"/>
        <end position="290"/>
    </location>
</feature>
<dbReference type="AlphaFoldDB" id="A0A0C2SAQ9"/>
<proteinExistence type="predicted"/>
<feature type="compositionally biased region" description="Low complexity" evidence="1">
    <location>
        <begin position="60"/>
        <end position="84"/>
    </location>
</feature>
<sequence>MILEMTKARKCQRKARTIQEQSASPFKLSIHCMLPSIIFIHVNGIVNSAGAMSSNWVGASTSSSVASSKSTTSSLSASSASTTANTPVMTNERSTTSAYMNLDPSTVSASALTTSSAKTTRKTPASLTKNTGMLPPPTRNPSALTSISLTKNTEILPPPARKPSARPTARKPSAQPTSNPSAHTTTEDAEAITKDSGNAMDKATEVPQLPLKITIQNPLYRNRQFRPPHATSSTHPPGVTPADKELDTIEQDDPSHQSINTDSEEEHEREELEEHDQPDVTMGEESDAEDNTQAAPPDLEPEQEVSPPSHHAQPSIRSETVTAHDIGANVNPTTAANEEASNNATSIRKGLGSSTRLYRNRRQKSMEEIVERGSTTLERS</sequence>
<protein>
    <submittedName>
        <fullName evidence="2">Uncharacterized protein</fullName>
    </submittedName>
</protein>
<feature type="compositionally biased region" description="Low complexity" evidence="1">
    <location>
        <begin position="110"/>
        <end position="126"/>
    </location>
</feature>